<dbReference type="RefSeq" id="WP_346173196.1">
    <property type="nucleotide sequence ID" value="NZ_BAAASD010000003.1"/>
</dbReference>
<feature type="chain" id="PRO_5047476200" evidence="2">
    <location>
        <begin position="22"/>
        <end position="209"/>
    </location>
</feature>
<evidence type="ECO:0000256" key="1">
    <source>
        <dbReference type="SAM" id="MobiDB-lite"/>
    </source>
</evidence>
<gene>
    <name evidence="3" type="ORF">GCM10010246_09390</name>
</gene>
<keyword evidence="4" id="KW-1185">Reference proteome</keyword>
<protein>
    <submittedName>
        <fullName evidence="3">Lipoprotein</fullName>
    </submittedName>
</protein>
<evidence type="ECO:0000256" key="2">
    <source>
        <dbReference type="SAM" id="SignalP"/>
    </source>
</evidence>
<accession>A0ABP5SCU1</accession>
<keyword evidence="3" id="KW-0449">Lipoprotein</keyword>
<evidence type="ECO:0000313" key="4">
    <source>
        <dbReference type="Proteomes" id="UP001500253"/>
    </source>
</evidence>
<evidence type="ECO:0000313" key="3">
    <source>
        <dbReference type="EMBL" id="GAA2328934.1"/>
    </source>
</evidence>
<name>A0ABP5SCU1_9ACTN</name>
<feature type="compositionally biased region" description="Low complexity" evidence="1">
    <location>
        <begin position="32"/>
        <end position="44"/>
    </location>
</feature>
<proteinExistence type="predicted"/>
<dbReference type="EMBL" id="BAAASD010000003">
    <property type="protein sequence ID" value="GAA2328934.1"/>
    <property type="molecule type" value="Genomic_DNA"/>
</dbReference>
<dbReference type="PROSITE" id="PS51257">
    <property type="entry name" value="PROKAR_LIPOPROTEIN"/>
    <property type="match status" value="1"/>
</dbReference>
<feature type="signal peptide" evidence="2">
    <location>
        <begin position="1"/>
        <end position="21"/>
    </location>
</feature>
<feature type="region of interest" description="Disordered" evidence="1">
    <location>
        <begin position="25"/>
        <end position="64"/>
    </location>
</feature>
<keyword evidence="2" id="KW-0732">Signal</keyword>
<comment type="caution">
    <text evidence="3">The sequence shown here is derived from an EMBL/GenBank/DDBJ whole genome shotgun (WGS) entry which is preliminary data.</text>
</comment>
<sequence>MTKRGILAVPAAMALTAAVVAGCSGGGGSGSHSGSSAPSGSSSAHKTGPAPTESNPPGDIPDNQVYVAYHPSGGGFTVKVPEGWARSSARTTTTFSDKLNKIEITPAPAPAAPTAQSVRTKVVPTLKKQTKHFALGKVTTVSRKGGHAVLVTYQADSAPNPVTGKAVRDSVETYVFFHNGHQVTLTLAGPTGADNVDPWRIVSDSLRWQ</sequence>
<organism evidence="3 4">
    <name type="scientific">Streptomyces cuspidosporus</name>
    <dbReference type="NCBI Taxonomy" id="66882"/>
    <lineage>
        <taxon>Bacteria</taxon>
        <taxon>Bacillati</taxon>
        <taxon>Actinomycetota</taxon>
        <taxon>Actinomycetes</taxon>
        <taxon>Kitasatosporales</taxon>
        <taxon>Streptomycetaceae</taxon>
        <taxon>Streptomyces</taxon>
    </lineage>
</organism>
<dbReference type="Proteomes" id="UP001500253">
    <property type="component" value="Unassembled WGS sequence"/>
</dbReference>
<reference evidence="4" key="1">
    <citation type="journal article" date="2019" name="Int. J. Syst. Evol. Microbiol.">
        <title>The Global Catalogue of Microorganisms (GCM) 10K type strain sequencing project: providing services to taxonomists for standard genome sequencing and annotation.</title>
        <authorList>
            <consortium name="The Broad Institute Genomics Platform"/>
            <consortium name="The Broad Institute Genome Sequencing Center for Infectious Disease"/>
            <person name="Wu L."/>
            <person name="Ma J."/>
        </authorList>
    </citation>
    <scope>NUCLEOTIDE SEQUENCE [LARGE SCALE GENOMIC DNA]</scope>
    <source>
        <strain evidence="4">JCM 4316</strain>
    </source>
</reference>